<keyword evidence="8 12" id="KW-0175">Coiled coil</keyword>
<dbReference type="GO" id="GO:0002161">
    <property type="term" value="F:aminoacyl-tRNA deacylase activity"/>
    <property type="evidence" value="ECO:0007669"/>
    <property type="project" value="InterPro"/>
</dbReference>
<dbReference type="EC" id="6.1.1.9" evidence="12"/>
<dbReference type="InterPro" id="IPR019499">
    <property type="entry name" value="Val-tRNA_synth_tRNA-bd"/>
</dbReference>
<comment type="subunit">
    <text evidence="2 12">Monomer.</text>
</comment>
<name>A0A2W5MWK3_9BACT</name>
<dbReference type="SUPFAM" id="SSF46589">
    <property type="entry name" value="tRNA-binding arm"/>
    <property type="match status" value="1"/>
</dbReference>
<feature type="short sequence motif" description="'KMSKS' region" evidence="12">
    <location>
        <begin position="524"/>
        <end position="528"/>
    </location>
</feature>
<dbReference type="Pfam" id="PF00133">
    <property type="entry name" value="tRNA-synt_1"/>
    <property type="match status" value="1"/>
</dbReference>
<evidence type="ECO:0000259" key="13">
    <source>
        <dbReference type="Pfam" id="PF00133"/>
    </source>
</evidence>
<evidence type="ECO:0000256" key="7">
    <source>
        <dbReference type="ARBA" id="ARBA00022917"/>
    </source>
</evidence>
<dbReference type="PANTHER" id="PTHR11946">
    <property type="entry name" value="VALYL-TRNA SYNTHETASES"/>
    <property type="match status" value="1"/>
</dbReference>
<evidence type="ECO:0000256" key="4">
    <source>
        <dbReference type="ARBA" id="ARBA00022598"/>
    </source>
</evidence>
<dbReference type="NCBIfam" id="NF004349">
    <property type="entry name" value="PRK05729.1"/>
    <property type="match status" value="1"/>
</dbReference>
<comment type="domain">
    <text evidence="12">ValRS has two distinct active sites: one for aminoacylation and one for editing. The misactivated threonine is translocated from the active site to the editing site.</text>
</comment>
<evidence type="ECO:0000256" key="8">
    <source>
        <dbReference type="ARBA" id="ARBA00023054"/>
    </source>
</evidence>
<feature type="domain" description="Aminoacyl-tRNA synthetase class Ia" evidence="13">
    <location>
        <begin position="16"/>
        <end position="564"/>
    </location>
</feature>
<evidence type="ECO:0000313" key="16">
    <source>
        <dbReference type="EMBL" id="PZQ45566.1"/>
    </source>
</evidence>
<dbReference type="PROSITE" id="PS00178">
    <property type="entry name" value="AA_TRNA_LIGASE_I"/>
    <property type="match status" value="1"/>
</dbReference>
<dbReference type="Pfam" id="PF10458">
    <property type="entry name" value="Val_tRNA-synt_C"/>
    <property type="match status" value="1"/>
</dbReference>
<organism evidence="16 17">
    <name type="scientific">Micavibrio aeruginosavorus</name>
    <dbReference type="NCBI Taxonomy" id="349221"/>
    <lineage>
        <taxon>Bacteria</taxon>
        <taxon>Pseudomonadati</taxon>
        <taxon>Bdellovibrionota</taxon>
        <taxon>Bdellovibrionia</taxon>
        <taxon>Bdellovibrionales</taxon>
        <taxon>Pseudobdellovibrionaceae</taxon>
        <taxon>Micavibrio</taxon>
    </lineage>
</organism>
<comment type="domain">
    <text evidence="12">The C-terminal coiled-coil domain is crucial for aminoacylation activity.</text>
</comment>
<keyword evidence="3 12" id="KW-0963">Cytoplasm</keyword>
<dbReference type="SUPFAM" id="SSF50677">
    <property type="entry name" value="ValRS/IleRS/LeuRS editing domain"/>
    <property type="match status" value="1"/>
</dbReference>
<dbReference type="InterPro" id="IPR009080">
    <property type="entry name" value="tRNAsynth_Ia_anticodon-bd"/>
</dbReference>
<proteinExistence type="inferred from homology"/>
<comment type="catalytic activity">
    <reaction evidence="10 12">
        <text>tRNA(Val) + L-valine + ATP = L-valyl-tRNA(Val) + AMP + diphosphate</text>
        <dbReference type="Rhea" id="RHEA:10704"/>
        <dbReference type="Rhea" id="RHEA-COMP:9672"/>
        <dbReference type="Rhea" id="RHEA-COMP:9708"/>
        <dbReference type="ChEBI" id="CHEBI:30616"/>
        <dbReference type="ChEBI" id="CHEBI:33019"/>
        <dbReference type="ChEBI" id="CHEBI:57762"/>
        <dbReference type="ChEBI" id="CHEBI:78442"/>
        <dbReference type="ChEBI" id="CHEBI:78537"/>
        <dbReference type="ChEBI" id="CHEBI:456215"/>
        <dbReference type="EC" id="6.1.1.9"/>
    </reaction>
</comment>
<feature type="coiled-coil region" evidence="12">
    <location>
        <begin position="811"/>
        <end position="880"/>
    </location>
</feature>
<dbReference type="Pfam" id="PF08264">
    <property type="entry name" value="Anticodon_1"/>
    <property type="match status" value="1"/>
</dbReference>
<evidence type="ECO:0000256" key="5">
    <source>
        <dbReference type="ARBA" id="ARBA00022741"/>
    </source>
</evidence>
<dbReference type="InterPro" id="IPR001412">
    <property type="entry name" value="aa-tRNA-synth_I_CS"/>
</dbReference>
<evidence type="ECO:0000256" key="2">
    <source>
        <dbReference type="ARBA" id="ARBA00011245"/>
    </source>
</evidence>
<evidence type="ECO:0000256" key="3">
    <source>
        <dbReference type="ARBA" id="ARBA00022490"/>
    </source>
</evidence>
<evidence type="ECO:0000259" key="15">
    <source>
        <dbReference type="Pfam" id="PF10458"/>
    </source>
</evidence>
<dbReference type="Gene3D" id="1.10.730.10">
    <property type="entry name" value="Isoleucyl-tRNA Synthetase, Domain 1"/>
    <property type="match status" value="1"/>
</dbReference>
<accession>A0A2W5MWK3</accession>
<protein>
    <recommendedName>
        <fullName evidence="12">Valine--tRNA ligase</fullName>
        <ecNumber evidence="12">6.1.1.9</ecNumber>
    </recommendedName>
    <alternativeName>
        <fullName evidence="12">Valyl-tRNA synthetase</fullName>
        <shortName evidence="12">ValRS</shortName>
    </alternativeName>
</protein>
<feature type="domain" description="Valyl-tRNA synthetase tRNA-binding arm" evidence="15">
    <location>
        <begin position="813"/>
        <end position="878"/>
    </location>
</feature>
<dbReference type="InterPro" id="IPR002300">
    <property type="entry name" value="aa-tRNA-synth_Ia"/>
</dbReference>
<dbReference type="InterPro" id="IPR014729">
    <property type="entry name" value="Rossmann-like_a/b/a_fold"/>
</dbReference>
<keyword evidence="7 12" id="KW-0648">Protein biosynthesis</keyword>
<dbReference type="InterPro" id="IPR037118">
    <property type="entry name" value="Val-tRNA_synth_C_sf"/>
</dbReference>
<evidence type="ECO:0000256" key="1">
    <source>
        <dbReference type="ARBA" id="ARBA00004496"/>
    </source>
</evidence>
<evidence type="ECO:0000256" key="9">
    <source>
        <dbReference type="ARBA" id="ARBA00023146"/>
    </source>
</evidence>
<dbReference type="Gene3D" id="3.40.50.620">
    <property type="entry name" value="HUPs"/>
    <property type="match status" value="2"/>
</dbReference>
<keyword evidence="4 12" id="KW-0436">Ligase</keyword>
<sequence length="880" mass="100045">MTLEKTFNPAEIEPRHYKEWEASGAFAARPESSAKPFTIMMPPPNVTGVLHMGHGLTMTLQDILTRYHRMKGEDALWMPGTDHAGISTQMVVERQLDAEKLNRRDMGRAKFLERVWEWKAYSGGTITSQLRRLGATPDWGREAFTMDANLSRAVVKVFVQLFKDGLLYRDKRLVNWDPKLQTAVSDIEVEAREVKGHMWHIQYAIEGDTARTITVATTRPETMLGDTGIAVHPDDDRYKDLIGKYAVLPIVGRLIPIVADEYADPEQGSGAVKITPAHDFNDFEVGKRNKLEMINIFDSHANLNDNVPEEYRGMERFAARKKILKELEELEVLVKVDNITHTVPHGDRSGVVIEPYLTDQWYVDAKKMCIPVAKAIEDGKTQMIPQNWEKITFDWIENLQPWCVSRQLWWGHQIPAWFDEDGKFYVAETEEEAVAQSGGKTLRRDEDVLDTWFSSALWPFSTLGWPEKTPELDKYYPGDVLVTGFDIIFFWVIRMMMMGIHFMGDVPFKKVYLHALVLDAKGQKMSKSKGNVIDPLTLIDKFGADALRFTMSASAAQGRDIRMSEDRVEGYRNFATKLWNAARFCEMNDALPKGQFDPASAKNIVNQWIVGEVANVAKAIEGALDSYKFNEASSAIYQFTWGTFCDWYLEFTKPFLAEGSDELKAEIRGTTGWVLEQILRLLNPFMPYITEELYANILKRDKGDNLLTSQWPVYSADAVKKDAADEITWVQKMISSIRSVRSDMNVPAGARIALVVQDASAQTKQRLQTYEPILKQMARLSSIDLLNGAAPARAIKAVVDEATLILPIADLIDLDKERERLQKQIAKLEDDIRKTDEKLSNQQFVDRAPPEILEEFRTRKIEALEVIKKLSTALDQLQAA</sequence>
<keyword evidence="6 12" id="KW-0067">ATP-binding</keyword>
<dbReference type="GO" id="GO:0005829">
    <property type="term" value="C:cytosol"/>
    <property type="evidence" value="ECO:0007669"/>
    <property type="project" value="TreeGrafter"/>
</dbReference>
<evidence type="ECO:0000259" key="14">
    <source>
        <dbReference type="Pfam" id="PF08264"/>
    </source>
</evidence>
<comment type="caution">
    <text evidence="16">The sequence shown here is derived from an EMBL/GenBank/DDBJ whole genome shotgun (WGS) entry which is preliminary data.</text>
</comment>
<evidence type="ECO:0000313" key="17">
    <source>
        <dbReference type="Proteomes" id="UP000249417"/>
    </source>
</evidence>
<feature type="binding site" evidence="12">
    <location>
        <position position="527"/>
    </location>
    <ligand>
        <name>ATP</name>
        <dbReference type="ChEBI" id="CHEBI:30616"/>
    </ligand>
</feature>
<dbReference type="GO" id="GO:0006438">
    <property type="term" value="P:valyl-tRNA aminoacylation"/>
    <property type="evidence" value="ECO:0007669"/>
    <property type="project" value="UniProtKB-UniRule"/>
</dbReference>
<comment type="subcellular location">
    <subcellularLocation>
        <location evidence="1 12">Cytoplasm</location>
    </subcellularLocation>
</comment>
<dbReference type="SUPFAM" id="SSF52374">
    <property type="entry name" value="Nucleotidylyl transferase"/>
    <property type="match status" value="1"/>
</dbReference>
<dbReference type="GO" id="GO:0004832">
    <property type="term" value="F:valine-tRNA ligase activity"/>
    <property type="evidence" value="ECO:0007669"/>
    <property type="project" value="UniProtKB-UniRule"/>
</dbReference>
<dbReference type="SUPFAM" id="SSF47323">
    <property type="entry name" value="Anticodon-binding domain of a subclass of class I aminoacyl-tRNA synthetases"/>
    <property type="match status" value="1"/>
</dbReference>
<dbReference type="CDD" id="cd00817">
    <property type="entry name" value="ValRS_core"/>
    <property type="match status" value="1"/>
</dbReference>
<evidence type="ECO:0000256" key="11">
    <source>
        <dbReference type="ARBA" id="ARBA00060830"/>
    </source>
</evidence>
<dbReference type="PRINTS" id="PR00986">
    <property type="entry name" value="TRNASYNTHVAL"/>
</dbReference>
<dbReference type="FunFam" id="3.40.50.620:FF:000032">
    <property type="entry name" value="Valine--tRNA ligase"/>
    <property type="match status" value="1"/>
</dbReference>
<comment type="function">
    <text evidence="12">Catalyzes the attachment of valine to tRNA(Val). As ValRS can inadvertently accommodate and process structurally similar amino acids such as threonine, to avoid such errors, it has a 'posttransfer' editing activity that hydrolyzes mischarged Thr-tRNA(Val) in a tRNA-dependent manner.</text>
</comment>
<dbReference type="CDD" id="cd07962">
    <property type="entry name" value="Anticodon_Ia_Val"/>
    <property type="match status" value="1"/>
</dbReference>
<feature type="domain" description="Methionyl/Valyl/Leucyl/Isoleucyl-tRNA synthetase anticodon-binding" evidence="14">
    <location>
        <begin position="606"/>
        <end position="752"/>
    </location>
</feature>
<dbReference type="InterPro" id="IPR009008">
    <property type="entry name" value="Val/Leu/Ile-tRNA-synth_edit"/>
</dbReference>
<dbReference type="EMBL" id="QFQB01000045">
    <property type="protein sequence ID" value="PZQ45566.1"/>
    <property type="molecule type" value="Genomic_DNA"/>
</dbReference>
<feature type="short sequence motif" description="'HIGH' region" evidence="12">
    <location>
        <begin position="44"/>
        <end position="54"/>
    </location>
</feature>
<comment type="similarity">
    <text evidence="11 12">Belongs to the class-I aminoacyl-tRNA synthetase family. ValS type 1 subfamily.</text>
</comment>
<dbReference type="NCBIfam" id="TIGR00422">
    <property type="entry name" value="valS"/>
    <property type="match status" value="1"/>
</dbReference>
<evidence type="ECO:0000256" key="10">
    <source>
        <dbReference type="ARBA" id="ARBA00047552"/>
    </source>
</evidence>
<dbReference type="AlphaFoldDB" id="A0A2W5MWK3"/>
<dbReference type="Gene3D" id="1.10.287.380">
    <property type="entry name" value="Valyl-tRNA synthetase, C-terminal domain"/>
    <property type="match status" value="1"/>
</dbReference>
<keyword evidence="9 12" id="KW-0030">Aminoacyl-tRNA synthetase</keyword>
<dbReference type="HAMAP" id="MF_02004">
    <property type="entry name" value="Val_tRNA_synth_type1"/>
    <property type="match status" value="1"/>
</dbReference>
<dbReference type="FunFam" id="3.90.740.10:FF:000005">
    <property type="entry name" value="Valine--tRNA ligase, mitochondrial"/>
    <property type="match status" value="1"/>
</dbReference>
<dbReference type="InterPro" id="IPR010978">
    <property type="entry name" value="tRNA-bd_arm"/>
</dbReference>
<evidence type="ECO:0000256" key="12">
    <source>
        <dbReference type="HAMAP-Rule" id="MF_02004"/>
    </source>
</evidence>
<evidence type="ECO:0000256" key="6">
    <source>
        <dbReference type="ARBA" id="ARBA00022840"/>
    </source>
</evidence>
<dbReference type="GO" id="GO:0005524">
    <property type="term" value="F:ATP binding"/>
    <property type="evidence" value="ECO:0007669"/>
    <property type="project" value="UniProtKB-UniRule"/>
</dbReference>
<dbReference type="Proteomes" id="UP000249417">
    <property type="component" value="Unassembled WGS sequence"/>
</dbReference>
<keyword evidence="5 12" id="KW-0547">Nucleotide-binding</keyword>
<dbReference type="InterPro" id="IPR002303">
    <property type="entry name" value="Valyl-tRNA_ligase"/>
</dbReference>
<dbReference type="InterPro" id="IPR013155">
    <property type="entry name" value="M/V/L/I-tRNA-synth_anticd-bd"/>
</dbReference>
<dbReference type="PANTHER" id="PTHR11946:SF93">
    <property type="entry name" value="VALINE--TRNA LIGASE, CHLOROPLASTIC_MITOCHONDRIAL 2"/>
    <property type="match status" value="1"/>
</dbReference>
<dbReference type="InterPro" id="IPR033705">
    <property type="entry name" value="Anticodon_Ia_Val"/>
</dbReference>
<dbReference type="FunFam" id="1.10.287.380:FF:000001">
    <property type="entry name" value="Valine--tRNA ligase"/>
    <property type="match status" value="1"/>
</dbReference>
<dbReference type="Gene3D" id="3.90.740.10">
    <property type="entry name" value="Valyl/Leucyl/Isoleucyl-tRNA synthetase, editing domain"/>
    <property type="match status" value="1"/>
</dbReference>
<reference evidence="16 17" key="1">
    <citation type="submission" date="2017-08" db="EMBL/GenBank/DDBJ databases">
        <title>Infants hospitalized years apart are colonized by the same room-sourced microbial strains.</title>
        <authorList>
            <person name="Brooks B."/>
            <person name="Olm M.R."/>
            <person name="Firek B.A."/>
            <person name="Baker R."/>
            <person name="Thomas B.C."/>
            <person name="Morowitz M.J."/>
            <person name="Banfield J.F."/>
        </authorList>
    </citation>
    <scope>NUCLEOTIDE SEQUENCE [LARGE SCALE GENOMIC DNA]</scope>
    <source>
        <strain evidence="16">S2_005_002_R2_29</strain>
    </source>
</reference>
<gene>
    <name evidence="12" type="primary">valS</name>
    <name evidence="16" type="ORF">DI551_07020</name>
</gene>